<keyword evidence="2" id="KW-1185">Reference proteome</keyword>
<organism evidence="1 2">
    <name type="scientific">Jimgerdemannia flammicorona</name>
    <dbReference type="NCBI Taxonomy" id="994334"/>
    <lineage>
        <taxon>Eukaryota</taxon>
        <taxon>Fungi</taxon>
        <taxon>Fungi incertae sedis</taxon>
        <taxon>Mucoromycota</taxon>
        <taxon>Mucoromycotina</taxon>
        <taxon>Endogonomycetes</taxon>
        <taxon>Endogonales</taxon>
        <taxon>Endogonaceae</taxon>
        <taxon>Jimgerdemannia</taxon>
    </lineage>
</organism>
<reference evidence="1 2" key="1">
    <citation type="journal article" date="2018" name="New Phytol.">
        <title>Phylogenomics of Endogonaceae and evolution of mycorrhizas within Mucoromycota.</title>
        <authorList>
            <person name="Chang Y."/>
            <person name="Desiro A."/>
            <person name="Na H."/>
            <person name="Sandor L."/>
            <person name="Lipzen A."/>
            <person name="Clum A."/>
            <person name="Barry K."/>
            <person name="Grigoriev I.V."/>
            <person name="Martin F.M."/>
            <person name="Stajich J.E."/>
            <person name="Smith M.E."/>
            <person name="Bonito G."/>
            <person name="Spatafora J.W."/>
        </authorList>
    </citation>
    <scope>NUCLEOTIDE SEQUENCE [LARGE SCALE GENOMIC DNA]</scope>
    <source>
        <strain evidence="1 2">GMNB39</strain>
    </source>
</reference>
<dbReference type="Proteomes" id="UP000268093">
    <property type="component" value="Unassembled WGS sequence"/>
</dbReference>
<accession>A0A433DLU3</accession>
<proteinExistence type="predicted"/>
<feature type="non-terminal residue" evidence="1">
    <location>
        <position position="161"/>
    </location>
</feature>
<evidence type="ECO:0000313" key="2">
    <source>
        <dbReference type="Proteomes" id="UP000268093"/>
    </source>
</evidence>
<sequence length="161" mass="18235">MSIAYVVPKVLANVLDDTQMDLMEQAENLMEAVNHYIDETSEDTERHSWEKQSSEVEEEGASYQVLQGQALKNFEVNISSDFLKKTGLRHPRVWRAGSAPITTTSSTHSLIKNLCPAARMSVVRSPPRAQPLSAFTKRLWNSGRRPIAILPMFRKWPYTSS</sequence>
<gene>
    <name evidence="1" type="ORF">BC936DRAFT_145188</name>
</gene>
<dbReference type="AlphaFoldDB" id="A0A433DLU3"/>
<protein>
    <submittedName>
        <fullName evidence="1">Uncharacterized protein</fullName>
    </submittedName>
</protein>
<comment type="caution">
    <text evidence="1">The sequence shown here is derived from an EMBL/GenBank/DDBJ whole genome shotgun (WGS) entry which is preliminary data.</text>
</comment>
<dbReference type="EMBL" id="RBNI01000397">
    <property type="protein sequence ID" value="RUP51850.1"/>
    <property type="molecule type" value="Genomic_DNA"/>
</dbReference>
<name>A0A433DLU3_9FUNG</name>
<evidence type="ECO:0000313" key="1">
    <source>
        <dbReference type="EMBL" id="RUP51850.1"/>
    </source>
</evidence>